<dbReference type="Pfam" id="PF00005">
    <property type="entry name" value="ABC_tran"/>
    <property type="match status" value="1"/>
</dbReference>
<gene>
    <name evidence="6" type="primary">ybhF_10</name>
    <name evidence="6" type="ORF">CLORY_42530</name>
</gene>
<dbReference type="PANTHER" id="PTHR43335:SF4">
    <property type="entry name" value="ABC TRANSPORTER, ATP-BINDING PROTEIN"/>
    <property type="match status" value="1"/>
</dbReference>
<dbReference type="Proteomes" id="UP000190080">
    <property type="component" value="Unassembled WGS sequence"/>
</dbReference>
<protein>
    <submittedName>
        <fullName evidence="6">Putative ABC transporter ATP-binding protein YbhF</fullName>
    </submittedName>
</protein>
<name>A0A1V4IAE0_9CLOT</name>
<dbReference type="GO" id="GO:0005524">
    <property type="term" value="F:ATP binding"/>
    <property type="evidence" value="ECO:0007669"/>
    <property type="project" value="UniProtKB-KW"/>
</dbReference>
<accession>A0A1V4IAE0</accession>
<evidence type="ECO:0000313" key="7">
    <source>
        <dbReference type="Proteomes" id="UP000190080"/>
    </source>
</evidence>
<keyword evidence="4 6" id="KW-0067">ATP-binding</keyword>
<dbReference type="SMART" id="SM00382">
    <property type="entry name" value="AAA"/>
    <property type="match status" value="1"/>
</dbReference>
<sequence length="307" mass="33763">MNDVVLKTEGLKKVIGKRTIVSDISLELHKGEIFGFLGPNGAGKSTTIKMIVGLSKITEGNIYISGHSVKTEFKKAMRNVGCIVENPDLYKYMSGLDNLRMFAKMYPSVTEQRINEVVKIVDLEKAIKNKVKTYSLGMKQRLGIAQAILHSPDLMILDEPTNGLDPAGIHDMRELLRKLCSETGLTVLVSSHILSEMQLMCDRVGIINKGKIVTVKTIDELINMTNDDDKAVMVIKTDNNKKAEEIIKAKAIKCISVAEGVQVETSKENVPAIVADLTAQGIAIFGMDNKDTHTLEDVFMKLTGEGK</sequence>
<dbReference type="PROSITE" id="PS50893">
    <property type="entry name" value="ABC_TRANSPORTER_2"/>
    <property type="match status" value="1"/>
</dbReference>
<evidence type="ECO:0000256" key="3">
    <source>
        <dbReference type="ARBA" id="ARBA00022741"/>
    </source>
</evidence>
<evidence type="ECO:0000256" key="2">
    <source>
        <dbReference type="ARBA" id="ARBA00022448"/>
    </source>
</evidence>
<dbReference type="PANTHER" id="PTHR43335">
    <property type="entry name" value="ABC TRANSPORTER, ATP-BINDING PROTEIN"/>
    <property type="match status" value="1"/>
</dbReference>
<dbReference type="RefSeq" id="WP_079428279.1">
    <property type="nucleotide sequence ID" value="NZ_MZGV01000094.1"/>
</dbReference>
<dbReference type="AlphaFoldDB" id="A0A1V4IAE0"/>
<evidence type="ECO:0000259" key="5">
    <source>
        <dbReference type="PROSITE" id="PS50893"/>
    </source>
</evidence>
<dbReference type="OrthoDB" id="9809205at2"/>
<dbReference type="InterPro" id="IPR017871">
    <property type="entry name" value="ABC_transporter-like_CS"/>
</dbReference>
<dbReference type="InterPro" id="IPR003593">
    <property type="entry name" value="AAA+_ATPase"/>
</dbReference>
<keyword evidence="2" id="KW-0813">Transport</keyword>
<evidence type="ECO:0000313" key="6">
    <source>
        <dbReference type="EMBL" id="OPJ56605.1"/>
    </source>
</evidence>
<dbReference type="EMBL" id="MZGV01000094">
    <property type="protein sequence ID" value="OPJ56605.1"/>
    <property type="molecule type" value="Genomic_DNA"/>
</dbReference>
<dbReference type="PROSITE" id="PS00211">
    <property type="entry name" value="ABC_TRANSPORTER_1"/>
    <property type="match status" value="1"/>
</dbReference>
<comment type="caution">
    <text evidence="6">The sequence shown here is derived from an EMBL/GenBank/DDBJ whole genome shotgun (WGS) entry which is preliminary data.</text>
</comment>
<dbReference type="InterPro" id="IPR003439">
    <property type="entry name" value="ABC_transporter-like_ATP-bd"/>
</dbReference>
<dbReference type="SUPFAM" id="SSF52540">
    <property type="entry name" value="P-loop containing nucleoside triphosphate hydrolases"/>
    <property type="match status" value="1"/>
</dbReference>
<dbReference type="GO" id="GO:0016887">
    <property type="term" value="F:ATP hydrolysis activity"/>
    <property type="evidence" value="ECO:0007669"/>
    <property type="project" value="InterPro"/>
</dbReference>
<comment type="similarity">
    <text evidence="1">Belongs to the ABC transporter superfamily.</text>
</comment>
<keyword evidence="7" id="KW-1185">Reference proteome</keyword>
<feature type="domain" description="ABC transporter" evidence="5">
    <location>
        <begin position="6"/>
        <end position="234"/>
    </location>
</feature>
<dbReference type="Gene3D" id="3.40.50.300">
    <property type="entry name" value="P-loop containing nucleotide triphosphate hydrolases"/>
    <property type="match status" value="1"/>
</dbReference>
<evidence type="ECO:0000256" key="1">
    <source>
        <dbReference type="ARBA" id="ARBA00005417"/>
    </source>
</evidence>
<evidence type="ECO:0000256" key="4">
    <source>
        <dbReference type="ARBA" id="ARBA00022840"/>
    </source>
</evidence>
<proteinExistence type="inferred from homology"/>
<organism evidence="6 7">
    <name type="scientific">Clostridium oryzae</name>
    <dbReference type="NCBI Taxonomy" id="1450648"/>
    <lineage>
        <taxon>Bacteria</taxon>
        <taxon>Bacillati</taxon>
        <taxon>Bacillota</taxon>
        <taxon>Clostridia</taxon>
        <taxon>Eubacteriales</taxon>
        <taxon>Clostridiaceae</taxon>
        <taxon>Clostridium</taxon>
    </lineage>
</organism>
<keyword evidence="3" id="KW-0547">Nucleotide-binding</keyword>
<dbReference type="STRING" id="1450648.CLORY_42530"/>
<reference evidence="6 7" key="1">
    <citation type="submission" date="2017-03" db="EMBL/GenBank/DDBJ databases">
        <title>Genome sequence of Clostridium oryzae DSM 28571.</title>
        <authorList>
            <person name="Poehlein A."/>
            <person name="Daniel R."/>
        </authorList>
    </citation>
    <scope>NUCLEOTIDE SEQUENCE [LARGE SCALE GENOMIC DNA]</scope>
    <source>
        <strain evidence="6 7">DSM 28571</strain>
    </source>
</reference>
<dbReference type="InterPro" id="IPR027417">
    <property type="entry name" value="P-loop_NTPase"/>
</dbReference>